<reference evidence="1" key="1">
    <citation type="journal article" date="2019" name="bioRxiv">
        <title>The Genome of the Zebra Mussel, Dreissena polymorpha: A Resource for Invasive Species Research.</title>
        <authorList>
            <person name="McCartney M.A."/>
            <person name="Auch B."/>
            <person name="Kono T."/>
            <person name="Mallez S."/>
            <person name="Zhang Y."/>
            <person name="Obille A."/>
            <person name="Becker A."/>
            <person name="Abrahante J.E."/>
            <person name="Garbe J."/>
            <person name="Badalamenti J.P."/>
            <person name="Herman A."/>
            <person name="Mangelson H."/>
            <person name="Liachko I."/>
            <person name="Sullivan S."/>
            <person name="Sone E.D."/>
            <person name="Koren S."/>
            <person name="Silverstein K.A.T."/>
            <person name="Beckman K.B."/>
            <person name="Gohl D.M."/>
        </authorList>
    </citation>
    <scope>NUCLEOTIDE SEQUENCE</scope>
    <source>
        <strain evidence="1">Duluth1</strain>
        <tissue evidence="1">Whole animal</tissue>
    </source>
</reference>
<dbReference type="AlphaFoldDB" id="A0A9D3YL23"/>
<accession>A0A9D3YL23</accession>
<comment type="caution">
    <text evidence="1">The sequence shown here is derived from an EMBL/GenBank/DDBJ whole genome shotgun (WGS) entry which is preliminary data.</text>
</comment>
<keyword evidence="2" id="KW-1185">Reference proteome</keyword>
<organism evidence="1 2">
    <name type="scientific">Dreissena polymorpha</name>
    <name type="common">Zebra mussel</name>
    <name type="synonym">Mytilus polymorpha</name>
    <dbReference type="NCBI Taxonomy" id="45954"/>
    <lineage>
        <taxon>Eukaryota</taxon>
        <taxon>Metazoa</taxon>
        <taxon>Spiralia</taxon>
        <taxon>Lophotrochozoa</taxon>
        <taxon>Mollusca</taxon>
        <taxon>Bivalvia</taxon>
        <taxon>Autobranchia</taxon>
        <taxon>Heteroconchia</taxon>
        <taxon>Euheterodonta</taxon>
        <taxon>Imparidentia</taxon>
        <taxon>Neoheterodontei</taxon>
        <taxon>Myida</taxon>
        <taxon>Dreissenoidea</taxon>
        <taxon>Dreissenidae</taxon>
        <taxon>Dreissena</taxon>
    </lineage>
</organism>
<evidence type="ECO:0000313" key="2">
    <source>
        <dbReference type="Proteomes" id="UP000828390"/>
    </source>
</evidence>
<reference evidence="1" key="2">
    <citation type="submission" date="2020-11" db="EMBL/GenBank/DDBJ databases">
        <authorList>
            <person name="McCartney M.A."/>
            <person name="Auch B."/>
            <person name="Kono T."/>
            <person name="Mallez S."/>
            <person name="Becker A."/>
            <person name="Gohl D.M."/>
            <person name="Silverstein K.A.T."/>
            <person name="Koren S."/>
            <person name="Bechman K.B."/>
            <person name="Herman A."/>
            <person name="Abrahante J.E."/>
            <person name="Garbe J."/>
        </authorList>
    </citation>
    <scope>NUCLEOTIDE SEQUENCE</scope>
    <source>
        <strain evidence="1">Duluth1</strain>
        <tissue evidence="1">Whole animal</tissue>
    </source>
</reference>
<protein>
    <submittedName>
        <fullName evidence="1">Uncharacterized protein</fullName>
    </submittedName>
</protein>
<name>A0A9D3YL23_DREPO</name>
<sequence>MEGTGVYSYTEINSNRLWTRLNTAGNSYRHCRVAGEDPLSRNLQAKNALPPFEHVFQPTGIIFELVQDIIGMNLLTDFHDDWTINVASRVLTRFNYSHVFHTNVTIINLIQDIIETNHLTKFHEDWTISVVSRVITRQMLKPHNAQQTKGDHKSLP</sequence>
<dbReference type="EMBL" id="JAIWYP010000015">
    <property type="protein sequence ID" value="KAH3700451.1"/>
    <property type="molecule type" value="Genomic_DNA"/>
</dbReference>
<dbReference type="Proteomes" id="UP000828390">
    <property type="component" value="Unassembled WGS sequence"/>
</dbReference>
<evidence type="ECO:0000313" key="1">
    <source>
        <dbReference type="EMBL" id="KAH3700451.1"/>
    </source>
</evidence>
<proteinExistence type="predicted"/>
<gene>
    <name evidence="1" type="ORF">DPMN_075427</name>
</gene>